<feature type="region of interest" description="Disordered" evidence="1">
    <location>
        <begin position="145"/>
        <end position="165"/>
    </location>
</feature>
<accession>A0A5B8ZBD5</accession>
<feature type="transmembrane region" description="Helical" evidence="2">
    <location>
        <begin position="6"/>
        <end position="24"/>
    </location>
</feature>
<dbReference type="Pfam" id="PF06103">
    <property type="entry name" value="DUF948"/>
    <property type="match status" value="1"/>
</dbReference>
<dbReference type="PANTHER" id="PTHR40070:SF1">
    <property type="entry name" value="UPF0478 PROTEIN YTXG"/>
    <property type="match status" value="1"/>
</dbReference>
<reference evidence="4" key="1">
    <citation type="submission" date="2019-08" db="EMBL/GenBank/DDBJ databases">
        <authorList>
            <person name="Zheng X."/>
        </authorList>
    </citation>
    <scope>NUCLEOTIDE SEQUENCE [LARGE SCALE GENOMIC DNA]</scope>
    <source>
        <strain evidence="4">FJAT-25496</strain>
    </source>
</reference>
<dbReference type="SUPFAM" id="SSF58104">
    <property type="entry name" value="Methyl-accepting chemotaxis protein (MCP) signaling domain"/>
    <property type="match status" value="1"/>
</dbReference>
<evidence type="ECO:0000313" key="3">
    <source>
        <dbReference type="EMBL" id="QED48969.1"/>
    </source>
</evidence>
<keyword evidence="2" id="KW-1133">Transmembrane helix</keyword>
<sequence length="165" mass="18786">MQIIMYLSIAVIAIAFLILVIYLSKTLKSLQITLESVSKTLSGLEGQLDGVTRETTALLQKTNVLAEDIQQKSENLNSVVHAVKEVGESVRGFNNSIKRITSSVNDQLEENQDRISQVVQWSQVLLELKDKWKMRKQAHEIVEDKSVPQKVSKQEPQKKWIRSRN</sequence>
<keyword evidence="2" id="KW-0472">Membrane</keyword>
<name>A0A5B8ZBD5_CYTDA</name>
<dbReference type="KEGG" id="bda:FSZ17_17800"/>
<organism evidence="3 4">
    <name type="scientific">Cytobacillus dafuensis</name>
    <name type="common">Bacillus dafuensis</name>
    <dbReference type="NCBI Taxonomy" id="1742359"/>
    <lineage>
        <taxon>Bacteria</taxon>
        <taxon>Bacillati</taxon>
        <taxon>Bacillota</taxon>
        <taxon>Bacilli</taxon>
        <taxon>Bacillales</taxon>
        <taxon>Bacillaceae</taxon>
        <taxon>Cytobacillus</taxon>
    </lineage>
</organism>
<dbReference type="AlphaFoldDB" id="A0A5B8ZBD5"/>
<proteinExistence type="predicted"/>
<keyword evidence="2" id="KW-0812">Transmembrane</keyword>
<evidence type="ECO:0000313" key="4">
    <source>
        <dbReference type="Proteomes" id="UP000321555"/>
    </source>
</evidence>
<evidence type="ECO:0000256" key="1">
    <source>
        <dbReference type="SAM" id="MobiDB-lite"/>
    </source>
</evidence>
<dbReference type="InterPro" id="IPR009293">
    <property type="entry name" value="UPF0478"/>
</dbReference>
<protein>
    <submittedName>
        <fullName evidence="3">DUF948 domain-containing protein</fullName>
    </submittedName>
</protein>
<dbReference type="OrthoDB" id="2366030at2"/>
<dbReference type="PANTHER" id="PTHR40070">
    <property type="entry name" value="UPF0478 PROTEIN YTXG"/>
    <property type="match status" value="1"/>
</dbReference>
<evidence type="ECO:0000256" key="2">
    <source>
        <dbReference type="SAM" id="Phobius"/>
    </source>
</evidence>
<dbReference type="Proteomes" id="UP000321555">
    <property type="component" value="Chromosome"/>
</dbReference>
<dbReference type="STRING" id="1742359.GCA_001439625_02730"/>
<dbReference type="EMBL" id="CP042593">
    <property type="protein sequence ID" value="QED48969.1"/>
    <property type="molecule type" value="Genomic_DNA"/>
</dbReference>
<gene>
    <name evidence="3" type="ORF">FSZ17_17800</name>
</gene>
<feature type="compositionally biased region" description="Basic and acidic residues" evidence="1">
    <location>
        <begin position="145"/>
        <end position="158"/>
    </location>
</feature>
<keyword evidence="4" id="KW-1185">Reference proteome</keyword>